<dbReference type="RefSeq" id="YP_009287619.1">
    <property type="nucleotide sequence ID" value="NC_031074.1"/>
</dbReference>
<protein>
    <submittedName>
        <fullName evidence="1">Uncharacterized protein</fullName>
    </submittedName>
</protein>
<reference evidence="2" key="1">
    <citation type="submission" date="2016-07" db="EMBL/GenBank/DDBJ databases">
        <authorList>
            <person name="Florea S."/>
            <person name="Webb J.S."/>
            <person name="Jaromczyk J."/>
            <person name="Schardl C.L."/>
        </authorList>
    </citation>
    <scope>NUCLEOTIDE SEQUENCE [LARGE SCALE GENOMIC DNA]</scope>
</reference>
<accession>A0A1B3AYJ6</accession>
<organism evidence="1 2">
    <name type="scientific">Gordonia phage Bantam</name>
    <dbReference type="NCBI Taxonomy" id="1887641"/>
    <lineage>
        <taxon>Viruses</taxon>
        <taxon>Duplodnaviria</taxon>
        <taxon>Heunggongvirae</taxon>
        <taxon>Uroviricota</taxon>
        <taxon>Caudoviricetes</taxon>
        <taxon>Bantamvirus</taxon>
        <taxon>Bantamvirus bantam</taxon>
    </lineage>
</organism>
<name>A0A1B3AYJ6_9CAUD</name>
<dbReference type="EMBL" id="KX557272">
    <property type="protein sequence ID" value="AOE43840.1"/>
    <property type="molecule type" value="Genomic_DNA"/>
</dbReference>
<dbReference type="Proteomes" id="UP000202170">
    <property type="component" value="Segment"/>
</dbReference>
<dbReference type="KEGG" id="vg:29080415"/>
<evidence type="ECO:0000313" key="2">
    <source>
        <dbReference type="Proteomes" id="UP000202170"/>
    </source>
</evidence>
<gene>
    <name evidence="1" type="primary">151</name>
    <name evidence="1" type="ORF">SEA_BANTAM_151</name>
</gene>
<sequence length="43" mass="5028">MVIRWQMFLHSPFMQSPFMTHVKLVCGATVACLVLSLDYSPWR</sequence>
<evidence type="ECO:0000313" key="1">
    <source>
        <dbReference type="EMBL" id="AOE43840.1"/>
    </source>
</evidence>
<dbReference type="GeneID" id="29080415"/>
<keyword evidence="2" id="KW-1185">Reference proteome</keyword>
<proteinExistence type="predicted"/>